<gene>
    <name evidence="1" type="ORF">FOB26_29715</name>
</gene>
<dbReference type="AlphaFoldDB" id="A0AA44ER87"/>
<accession>A0AA44ER87</accession>
<sequence length="93" mass="10351">MSEMIERVARALAANEGENPDNTWMFYENKSRASINAMREPTEAQLEAAEDIVVGFDDFACGDRNIYLGIPGYPQKARDVWAALVDAALKENP</sequence>
<protein>
    <submittedName>
        <fullName evidence="1">Uncharacterized protein</fullName>
    </submittedName>
</protein>
<keyword evidence="2" id="KW-1185">Reference proteome</keyword>
<dbReference type="EMBL" id="JABRWM010000006">
    <property type="protein sequence ID" value="NRF23235.1"/>
    <property type="molecule type" value="Genomic_DNA"/>
</dbReference>
<name>A0AA44ER87_9HYPH</name>
<evidence type="ECO:0000313" key="2">
    <source>
        <dbReference type="Proteomes" id="UP001155820"/>
    </source>
</evidence>
<dbReference type="RefSeq" id="WP_172874316.1">
    <property type="nucleotide sequence ID" value="NZ_JABRWL010000006.1"/>
</dbReference>
<evidence type="ECO:0000313" key="1">
    <source>
        <dbReference type="EMBL" id="NRF23235.1"/>
    </source>
</evidence>
<proteinExistence type="predicted"/>
<reference evidence="1" key="1">
    <citation type="submission" date="2019-07" db="EMBL/GenBank/DDBJ databases">
        <title>FDA dAtabase for Regulatory Grade micrObial Sequences (FDA-ARGOS): Supporting development and validation of Infectious Disease Dx tests.</title>
        <authorList>
            <person name="Bachman M."/>
            <person name="Young C."/>
            <person name="Tallon L."/>
            <person name="Sadzewicz L."/>
            <person name="Vavikolanu K."/>
            <person name="Mehta A."/>
            <person name="Aluvathingal J."/>
            <person name="Nadendla S."/>
            <person name="Nandy P."/>
            <person name="Geyer C."/>
            <person name="Yan Y."/>
            <person name="Sichtig H."/>
        </authorList>
    </citation>
    <scope>NUCLEOTIDE SEQUENCE</scope>
    <source>
        <strain evidence="1">FDAARGOS_618</strain>
    </source>
</reference>
<organism evidence="1 2">
    <name type="scientific">Agrobacterium pusense</name>
    <dbReference type="NCBI Taxonomy" id="648995"/>
    <lineage>
        <taxon>Bacteria</taxon>
        <taxon>Pseudomonadati</taxon>
        <taxon>Pseudomonadota</taxon>
        <taxon>Alphaproteobacteria</taxon>
        <taxon>Hyphomicrobiales</taxon>
        <taxon>Rhizobiaceae</taxon>
        <taxon>Rhizobium/Agrobacterium group</taxon>
        <taxon>Agrobacterium</taxon>
    </lineage>
</organism>
<comment type="caution">
    <text evidence="1">The sequence shown here is derived from an EMBL/GenBank/DDBJ whole genome shotgun (WGS) entry which is preliminary data.</text>
</comment>
<dbReference type="Proteomes" id="UP001155820">
    <property type="component" value="Unassembled WGS sequence"/>
</dbReference>